<keyword evidence="1" id="KW-0472">Membrane</keyword>
<comment type="caution">
    <text evidence="2">The sequence shown here is derived from an EMBL/GenBank/DDBJ whole genome shotgun (WGS) entry which is preliminary data.</text>
</comment>
<feature type="transmembrane region" description="Helical" evidence="1">
    <location>
        <begin position="112"/>
        <end position="137"/>
    </location>
</feature>
<sequence length="138" mass="14410">MPEGVVKEMQKAHEHICGKDQRGAIAGAVGGGAVGGAIGGAAGGPAGAGLGAAGGAVAGAIGHNNVKIARLFWGSNPSLSIERGHKALQQQTVRDPKYINNNKKQQQEEENYLYLVATRFMTSLNWFLIVSLLSLFLL</sequence>
<dbReference type="Proteomes" id="UP000626109">
    <property type="component" value="Unassembled WGS sequence"/>
</dbReference>
<evidence type="ECO:0000256" key="1">
    <source>
        <dbReference type="SAM" id="Phobius"/>
    </source>
</evidence>
<keyword evidence="1" id="KW-1133">Transmembrane helix</keyword>
<keyword evidence="1" id="KW-0812">Transmembrane</keyword>
<gene>
    <name evidence="2" type="ORF">PGLA2088_LOCUS44841</name>
</gene>
<evidence type="ECO:0008006" key="4">
    <source>
        <dbReference type="Google" id="ProtNLM"/>
    </source>
</evidence>
<proteinExistence type="predicted"/>
<dbReference type="AlphaFoldDB" id="A0A813LB09"/>
<evidence type="ECO:0000313" key="2">
    <source>
        <dbReference type="EMBL" id="CAE8727540.1"/>
    </source>
</evidence>
<reference evidence="2" key="1">
    <citation type="submission" date="2021-02" db="EMBL/GenBank/DDBJ databases">
        <authorList>
            <person name="Dougan E. K."/>
            <person name="Rhodes N."/>
            <person name="Thang M."/>
            <person name="Chan C."/>
        </authorList>
    </citation>
    <scope>NUCLEOTIDE SEQUENCE</scope>
</reference>
<dbReference type="EMBL" id="CAJNNW010035411">
    <property type="protein sequence ID" value="CAE8727540.1"/>
    <property type="molecule type" value="Genomic_DNA"/>
</dbReference>
<organism evidence="2 3">
    <name type="scientific">Polarella glacialis</name>
    <name type="common">Dinoflagellate</name>
    <dbReference type="NCBI Taxonomy" id="89957"/>
    <lineage>
        <taxon>Eukaryota</taxon>
        <taxon>Sar</taxon>
        <taxon>Alveolata</taxon>
        <taxon>Dinophyceae</taxon>
        <taxon>Suessiales</taxon>
        <taxon>Suessiaceae</taxon>
        <taxon>Polarella</taxon>
    </lineage>
</organism>
<name>A0A813LB09_POLGL</name>
<accession>A0A813LB09</accession>
<protein>
    <recommendedName>
        <fullName evidence="4">Glycine zipper domain-containing protein</fullName>
    </recommendedName>
</protein>
<evidence type="ECO:0000313" key="3">
    <source>
        <dbReference type="Proteomes" id="UP000626109"/>
    </source>
</evidence>